<sequence length="260" mass="29699">MRQDVEKRYALLLAAQDSAYVKKYGGYFNVFVDAFRDVGETWDLFRVVEGEFPDEEELERYDGFVVSGSSHDAYGDELWVLRLCLLLQTLDAMQKRVLGVCFGHQVICRALGGKVGKAHGGWEIGIKELTFVEDLLHNCRFMEGFKEIPQHASLIECHQDEILEPPIDAKVIAYSERTAVEAFCIEDHILGIQGHPEYTKDILDDLITRLAGNSLIDMEFATEVRIKMEAAEPDRKLWEKMCKSFLKGRRETRLASDAQM</sequence>
<evidence type="ECO:0000256" key="5">
    <source>
        <dbReference type="ARBA" id="ARBA00022801"/>
    </source>
</evidence>
<dbReference type="FunFam" id="3.40.50.880:FF:000040">
    <property type="entry name" value="Gamma-glutamyl peptidase 5"/>
    <property type="match status" value="1"/>
</dbReference>
<dbReference type="Pfam" id="PF00117">
    <property type="entry name" value="GATase"/>
    <property type="match status" value="1"/>
</dbReference>
<proteinExistence type="inferred from homology"/>
<protein>
    <recommendedName>
        <fullName evidence="6">Glutamine amidotransferase domain-containing protein</fullName>
    </recommendedName>
</protein>
<dbReference type="CDD" id="cd01741">
    <property type="entry name" value="GATase1_1"/>
    <property type="match status" value="1"/>
</dbReference>
<evidence type="ECO:0000256" key="2">
    <source>
        <dbReference type="ARBA" id="ARBA00005179"/>
    </source>
</evidence>
<evidence type="ECO:0000256" key="1">
    <source>
        <dbReference type="ARBA" id="ARBA00004514"/>
    </source>
</evidence>
<dbReference type="EMBL" id="JADCNL010000009">
    <property type="protein sequence ID" value="KAG0466964.1"/>
    <property type="molecule type" value="Genomic_DNA"/>
</dbReference>
<keyword evidence="5" id="KW-0378">Hydrolase</keyword>
<comment type="pathway">
    <text evidence="2">Secondary metabolite biosynthesis.</text>
</comment>
<dbReference type="GO" id="GO:0005829">
    <property type="term" value="C:cytosol"/>
    <property type="evidence" value="ECO:0007669"/>
    <property type="project" value="UniProtKB-SubCell"/>
</dbReference>
<evidence type="ECO:0000256" key="3">
    <source>
        <dbReference type="ARBA" id="ARBA00011083"/>
    </source>
</evidence>
<dbReference type="InterPro" id="IPR017926">
    <property type="entry name" value="GATASE"/>
</dbReference>
<dbReference type="SUPFAM" id="SSF52317">
    <property type="entry name" value="Class I glutamine amidotransferase-like"/>
    <property type="match status" value="1"/>
</dbReference>
<name>A0A835QC82_VANPL</name>
<dbReference type="InterPro" id="IPR029062">
    <property type="entry name" value="Class_I_gatase-like"/>
</dbReference>
<evidence type="ECO:0000259" key="6">
    <source>
        <dbReference type="Pfam" id="PF00117"/>
    </source>
</evidence>
<dbReference type="PANTHER" id="PTHR42695">
    <property type="entry name" value="GLUTAMINE AMIDOTRANSFERASE YLR126C-RELATED"/>
    <property type="match status" value="1"/>
</dbReference>
<evidence type="ECO:0000256" key="4">
    <source>
        <dbReference type="ARBA" id="ARBA00022490"/>
    </source>
</evidence>
<comment type="similarity">
    <text evidence="3">Belongs to the peptidase C26 family.</text>
</comment>
<comment type="subcellular location">
    <subcellularLocation>
        <location evidence="1">Cytoplasm</location>
        <location evidence="1">Cytosol</location>
    </subcellularLocation>
</comment>
<dbReference type="AlphaFoldDB" id="A0A835QC82"/>
<accession>A0A835QC82</accession>
<dbReference type="PANTHER" id="PTHR42695:SF9">
    <property type="entry name" value="GAMMA-GLUTAMYL PEPTIDASE 2-RELATED"/>
    <property type="match status" value="1"/>
</dbReference>
<dbReference type="Gene3D" id="3.40.50.880">
    <property type="match status" value="1"/>
</dbReference>
<organism evidence="7 8">
    <name type="scientific">Vanilla planifolia</name>
    <name type="common">Vanilla</name>
    <dbReference type="NCBI Taxonomy" id="51239"/>
    <lineage>
        <taxon>Eukaryota</taxon>
        <taxon>Viridiplantae</taxon>
        <taxon>Streptophyta</taxon>
        <taxon>Embryophyta</taxon>
        <taxon>Tracheophyta</taxon>
        <taxon>Spermatophyta</taxon>
        <taxon>Magnoliopsida</taxon>
        <taxon>Liliopsida</taxon>
        <taxon>Asparagales</taxon>
        <taxon>Orchidaceae</taxon>
        <taxon>Vanilloideae</taxon>
        <taxon>Vanilleae</taxon>
        <taxon>Vanilla</taxon>
    </lineage>
</organism>
<gene>
    <name evidence="7" type="ORF">HPP92_018544</name>
</gene>
<keyword evidence="8" id="KW-1185">Reference proteome</keyword>
<dbReference type="GO" id="GO:0008233">
    <property type="term" value="F:peptidase activity"/>
    <property type="evidence" value="ECO:0007669"/>
    <property type="project" value="UniProtKB-ARBA"/>
</dbReference>
<feature type="domain" description="Glutamine amidotransferase" evidence="6">
    <location>
        <begin position="28"/>
        <end position="201"/>
    </location>
</feature>
<comment type="caution">
    <text evidence="7">The sequence shown here is derived from an EMBL/GenBank/DDBJ whole genome shotgun (WGS) entry which is preliminary data.</text>
</comment>
<evidence type="ECO:0000313" key="7">
    <source>
        <dbReference type="EMBL" id="KAG0466964.1"/>
    </source>
</evidence>
<reference evidence="7 8" key="1">
    <citation type="journal article" date="2020" name="Nat. Food">
        <title>A phased Vanilla planifolia genome enables genetic improvement of flavour and production.</title>
        <authorList>
            <person name="Hasing T."/>
            <person name="Tang H."/>
            <person name="Brym M."/>
            <person name="Khazi F."/>
            <person name="Huang T."/>
            <person name="Chambers A.H."/>
        </authorList>
    </citation>
    <scope>NUCLEOTIDE SEQUENCE [LARGE SCALE GENOMIC DNA]</scope>
    <source>
        <tissue evidence="7">Leaf</tissue>
    </source>
</reference>
<evidence type="ECO:0000313" key="8">
    <source>
        <dbReference type="Proteomes" id="UP000636800"/>
    </source>
</evidence>
<dbReference type="GO" id="GO:0019760">
    <property type="term" value="P:glucosinolate metabolic process"/>
    <property type="evidence" value="ECO:0007669"/>
    <property type="project" value="UniProtKB-ARBA"/>
</dbReference>
<dbReference type="InterPro" id="IPR044992">
    <property type="entry name" value="ChyE-like"/>
</dbReference>
<dbReference type="Proteomes" id="UP000636800">
    <property type="component" value="Unassembled WGS sequence"/>
</dbReference>
<keyword evidence="4" id="KW-0963">Cytoplasm</keyword>
<dbReference type="OrthoDB" id="676979at2759"/>
<dbReference type="PROSITE" id="PS51273">
    <property type="entry name" value="GATASE_TYPE_1"/>
    <property type="match status" value="1"/>
</dbReference>